<keyword evidence="4" id="KW-0346">Stress response</keyword>
<dbReference type="Proteomes" id="UP000033423">
    <property type="component" value="Unassembled WGS sequence"/>
</dbReference>
<name>A0A0F3GWT8_9BACT</name>
<reference evidence="4 5" key="1">
    <citation type="submission" date="2015-02" db="EMBL/GenBank/DDBJ databases">
        <title>Single-cell genomics of uncultivated deep-branching MTB reveals a conserved set of magnetosome genes.</title>
        <authorList>
            <person name="Kolinko S."/>
            <person name="Richter M."/>
            <person name="Glockner F.O."/>
            <person name="Brachmann A."/>
            <person name="Schuler D."/>
        </authorList>
    </citation>
    <scope>NUCLEOTIDE SEQUENCE [LARGE SCALE GENOMIC DNA]</scope>
    <source>
        <strain evidence="4">TM-1</strain>
    </source>
</reference>
<organism evidence="4 5">
    <name type="scientific">Candidatus Magnetobacterium bavaricum</name>
    <dbReference type="NCBI Taxonomy" id="29290"/>
    <lineage>
        <taxon>Bacteria</taxon>
        <taxon>Pseudomonadati</taxon>
        <taxon>Nitrospirota</taxon>
        <taxon>Thermodesulfovibrionia</taxon>
        <taxon>Thermodesulfovibrionales</taxon>
        <taxon>Candidatus Magnetobacteriaceae</taxon>
        <taxon>Candidatus Magnetobacterium</taxon>
    </lineage>
</organism>
<dbReference type="EMBL" id="LACI01001140">
    <property type="protein sequence ID" value="KJU85153.1"/>
    <property type="molecule type" value="Genomic_DNA"/>
</dbReference>
<comment type="similarity">
    <text evidence="1">Belongs to the heat shock protein 70 family.</text>
</comment>
<keyword evidence="3" id="KW-0067">ATP-binding</keyword>
<sequence length="828" mass="93071">MGYFIGIDLGTTNSAICSYDGDSVKIYKSPEQNDVTPSVIYIDRRSRYYGKRAYDLAARTPENVAQNFKRFMGTSTPIKISAVNITMSPEECSTEILKILFSYLQEDIRNNSETGTVITVPSAFNQMQRDATLSSAEMSGIGKVALMQEPVAAVMSVMKSRNVDGIFLVFDLGGGTFDVALAQSISKRVSLLEHGGIVMCGGRDFDRLIVDNIVKIWLLENFELPETFSSDPKYSKLVRLAYWAVERAKIEISMKDESLISLNEDEIRLQDNTGKDIYLDIPFEQKMFNPLIKSKVMDTVYATREALKRANLTPHDIERIVFIGGPTQYKPLRDLVSFELGISGDTQINPMTAVAEGAAIFGESIDWTSKKKERKSSRGTISAGSSLNLSFVFNCRTSDVKAQIVVKSSGQILTGSTYQIDSIDTGWSSGRIELKDGAVLNVNLAKSGENRFKVSVFDPSGGSMSIENDLIIITRTAATIDAIPASHSIGIEVREKLSGNVTTLRYLVKKGDSLPKKGRAEFQAAEVLKAKSLGSINIKLWEGEIENPIEDNIFIGCLKITGADFDTGVINQGDKLICDYEVSDSGRVSLSISIPGVGGTFGKEDFYSRQEGLMDFYNAEQFVITESNKLIERVDNISCKVNDSRLQLAKSKLQGSKELAQRQDDPESAKQAFENILEAKRLMANTRKEHITSIRNLELENLVSMFEEYIKQYAKESEIISLENMIKRARSVIDYRTSDFENIIEQMKHMSWLIFWRQDWFVINTFKNMQNEEYLYTDKDAFRHLIKLGTEAIKQEKIEELRKIIFKLYSIRIVTYSEQDMFLQSNIL</sequence>
<evidence type="ECO:0000313" key="5">
    <source>
        <dbReference type="Proteomes" id="UP000033423"/>
    </source>
</evidence>
<dbReference type="Pfam" id="PF00012">
    <property type="entry name" value="HSP70"/>
    <property type="match status" value="1"/>
</dbReference>
<dbReference type="InterPro" id="IPR043129">
    <property type="entry name" value="ATPase_NBD"/>
</dbReference>
<evidence type="ECO:0000313" key="4">
    <source>
        <dbReference type="EMBL" id="KJU85153.1"/>
    </source>
</evidence>
<dbReference type="PATRIC" id="fig|29290.4.peg.3529"/>
<accession>A0A0F3GWT8</accession>
<proteinExistence type="inferred from homology"/>
<evidence type="ECO:0000256" key="1">
    <source>
        <dbReference type="ARBA" id="ARBA00007381"/>
    </source>
</evidence>
<evidence type="ECO:0000256" key="2">
    <source>
        <dbReference type="ARBA" id="ARBA00022741"/>
    </source>
</evidence>
<gene>
    <name evidence="4" type="ORF">MBAV_002651</name>
</gene>
<dbReference type="GO" id="GO:0140662">
    <property type="term" value="F:ATP-dependent protein folding chaperone"/>
    <property type="evidence" value="ECO:0007669"/>
    <property type="project" value="InterPro"/>
</dbReference>
<dbReference type="Gene3D" id="3.30.420.40">
    <property type="match status" value="2"/>
</dbReference>
<dbReference type="GO" id="GO:0005524">
    <property type="term" value="F:ATP binding"/>
    <property type="evidence" value="ECO:0007669"/>
    <property type="project" value="UniProtKB-KW"/>
</dbReference>
<dbReference type="PROSITE" id="PS00297">
    <property type="entry name" value="HSP70_1"/>
    <property type="match status" value="1"/>
</dbReference>
<dbReference type="InterPro" id="IPR013126">
    <property type="entry name" value="Hsp_70_fam"/>
</dbReference>
<comment type="caution">
    <text evidence="4">The sequence shown here is derived from an EMBL/GenBank/DDBJ whole genome shotgun (WGS) entry which is preliminary data.</text>
</comment>
<dbReference type="Gene3D" id="3.90.640.10">
    <property type="entry name" value="Actin, Chain A, domain 4"/>
    <property type="match status" value="1"/>
</dbReference>
<dbReference type="FunFam" id="3.30.420.40:FF:000028">
    <property type="entry name" value="heat shock 70 kDa protein-like"/>
    <property type="match status" value="1"/>
</dbReference>
<keyword evidence="5" id="KW-1185">Reference proteome</keyword>
<dbReference type="SUPFAM" id="SSF53067">
    <property type="entry name" value="Actin-like ATPase domain"/>
    <property type="match status" value="2"/>
</dbReference>
<dbReference type="InterPro" id="IPR018181">
    <property type="entry name" value="Heat_shock_70_CS"/>
</dbReference>
<dbReference type="AlphaFoldDB" id="A0A0F3GWT8"/>
<dbReference type="PANTHER" id="PTHR19375">
    <property type="entry name" value="HEAT SHOCK PROTEIN 70KDA"/>
    <property type="match status" value="1"/>
</dbReference>
<keyword evidence="2" id="KW-0547">Nucleotide-binding</keyword>
<dbReference type="PRINTS" id="PR00301">
    <property type="entry name" value="HEATSHOCK70"/>
</dbReference>
<evidence type="ECO:0000256" key="3">
    <source>
        <dbReference type="ARBA" id="ARBA00022840"/>
    </source>
</evidence>
<protein>
    <submittedName>
        <fullName evidence="4">Heat shock protein Hsp70</fullName>
    </submittedName>
</protein>